<reference evidence="1 2" key="2">
    <citation type="submission" date="2024-10" db="EMBL/GenBank/DDBJ databases">
        <authorList>
            <person name="Ryan C."/>
        </authorList>
    </citation>
    <scope>NUCLEOTIDE SEQUENCE [LARGE SCALE GENOMIC DNA]</scope>
</reference>
<proteinExistence type="predicted"/>
<keyword evidence="2" id="KW-1185">Reference proteome</keyword>
<organism evidence="1 2">
    <name type="scientific">Urochloa decumbens</name>
    <dbReference type="NCBI Taxonomy" id="240449"/>
    <lineage>
        <taxon>Eukaryota</taxon>
        <taxon>Viridiplantae</taxon>
        <taxon>Streptophyta</taxon>
        <taxon>Embryophyta</taxon>
        <taxon>Tracheophyta</taxon>
        <taxon>Spermatophyta</taxon>
        <taxon>Magnoliopsida</taxon>
        <taxon>Liliopsida</taxon>
        <taxon>Poales</taxon>
        <taxon>Poaceae</taxon>
        <taxon>PACMAD clade</taxon>
        <taxon>Panicoideae</taxon>
        <taxon>Panicodae</taxon>
        <taxon>Paniceae</taxon>
        <taxon>Melinidinae</taxon>
        <taxon>Urochloa</taxon>
    </lineage>
</organism>
<reference evidence="2" key="1">
    <citation type="submission" date="2024-06" db="EMBL/GenBank/DDBJ databases">
        <authorList>
            <person name="Ryan C."/>
        </authorList>
    </citation>
    <scope>NUCLEOTIDE SEQUENCE [LARGE SCALE GENOMIC DNA]</scope>
</reference>
<dbReference type="AlphaFoldDB" id="A0ABC9CJ90"/>
<accession>A0ABC9CJ90</accession>
<dbReference type="EMBL" id="OZ075113">
    <property type="protein sequence ID" value="CAL5021746.1"/>
    <property type="molecule type" value="Genomic_DNA"/>
</dbReference>
<gene>
    <name evidence="1" type="ORF">URODEC1_LOCUS76164</name>
</gene>
<sequence>MQRGGAMDCGGVSGVSGVAPANVYVAYVGGERVVVPNAGGLVERAGGFTFPANEAQRAAAKEARQMDHYRRVRGHARRMPELARLVGGEDALADLMYGDVDVLGRVIDGAPVAPGVYAAYVPN</sequence>
<name>A0ABC9CJ90_9POAL</name>
<evidence type="ECO:0000313" key="2">
    <source>
        <dbReference type="Proteomes" id="UP001497457"/>
    </source>
</evidence>
<dbReference type="Proteomes" id="UP001497457">
    <property type="component" value="Chromosome 3rd"/>
</dbReference>
<protein>
    <submittedName>
        <fullName evidence="1">Uncharacterized protein</fullName>
    </submittedName>
</protein>
<evidence type="ECO:0000313" key="1">
    <source>
        <dbReference type="EMBL" id="CAL5021746.1"/>
    </source>
</evidence>